<reference evidence="3" key="1">
    <citation type="submission" date="2020-02" db="EMBL/GenBank/DDBJ databases">
        <authorList>
            <person name="Palmer J.M."/>
        </authorList>
    </citation>
    <scope>NUCLEOTIDE SEQUENCE</scope>
    <source>
        <strain evidence="3">EPUS1.4</strain>
        <tissue evidence="3">Thallus</tissue>
    </source>
</reference>
<proteinExistence type="predicted"/>
<dbReference type="OrthoDB" id="10261452at2759"/>
<protein>
    <recommendedName>
        <fullName evidence="2">Brix domain-containing protein</fullName>
    </recommendedName>
</protein>
<dbReference type="GO" id="GO:0000027">
    <property type="term" value="P:ribosomal large subunit assembly"/>
    <property type="evidence" value="ECO:0007669"/>
    <property type="project" value="TreeGrafter"/>
</dbReference>
<evidence type="ECO:0000256" key="1">
    <source>
        <dbReference type="SAM" id="MobiDB-lite"/>
    </source>
</evidence>
<feature type="region of interest" description="Disordered" evidence="1">
    <location>
        <begin position="1"/>
        <end position="30"/>
    </location>
</feature>
<feature type="region of interest" description="Disordered" evidence="1">
    <location>
        <begin position="358"/>
        <end position="435"/>
    </location>
</feature>
<feature type="compositionally biased region" description="Basic and acidic residues" evidence="1">
    <location>
        <begin position="300"/>
        <end position="316"/>
    </location>
</feature>
<dbReference type="PROSITE" id="PS50833">
    <property type="entry name" value="BRIX"/>
    <property type="match status" value="1"/>
</dbReference>
<dbReference type="EMBL" id="JAACFV010000134">
    <property type="protein sequence ID" value="KAF7504554.1"/>
    <property type="molecule type" value="Genomic_DNA"/>
</dbReference>
<comment type="caution">
    <text evidence="3">The sequence shown here is derived from an EMBL/GenBank/DDBJ whole genome shotgun (WGS) entry which is preliminary data.</text>
</comment>
<dbReference type="GO" id="GO:0030687">
    <property type="term" value="C:preribosome, large subunit precursor"/>
    <property type="evidence" value="ECO:0007669"/>
    <property type="project" value="TreeGrafter"/>
</dbReference>
<dbReference type="PANTHER" id="PTHR12661">
    <property type="entry name" value="PETER PAN-RELATED"/>
    <property type="match status" value="1"/>
</dbReference>
<dbReference type="Pfam" id="PF04427">
    <property type="entry name" value="Brix"/>
    <property type="match status" value="1"/>
</dbReference>
<dbReference type="GO" id="GO:0019843">
    <property type="term" value="F:rRNA binding"/>
    <property type="evidence" value="ECO:0007669"/>
    <property type="project" value="InterPro"/>
</dbReference>
<dbReference type="InterPro" id="IPR045112">
    <property type="entry name" value="PPAN-like"/>
</dbReference>
<dbReference type="InterPro" id="IPR007109">
    <property type="entry name" value="Brix"/>
</dbReference>
<feature type="region of interest" description="Disordered" evidence="1">
    <location>
        <begin position="225"/>
        <end position="248"/>
    </location>
</feature>
<sequence length="435" mass="49067">MAKRRTKKRTHVKANGAVNGPGRVGGTNRSPKSMVIRMGAGEVGPSITQLAKDVRAMMEPDTASRLKERKANKLKDYISMAGPLGVSHLLLFSRSNSGNTNLRVALAPRGPTLHFRVDNYSLCKDVTKAQKHPRGGGKEYQTAPLLVMNNMKTQKDASSDPIRKQLEDLTTTIFQNMFPQISPQTTPLSSIHRIMLLNRDMSNAEDGSFVLNLRHYAITTKQTGVPRRIRRLDPKEQRQRQKKGSAIPNLSRLEDVSEYLLDPSAAGFTSASETELDTDAEVEVLEAQTRRVLSKKQVQKLRDGKSKDRSNGGSNVEKRAVKLVELGPRMKLRLVKVEEGVCEGKVMWNEFVTKSKAEEQEMDKTWEQRRKEKEERRKEQRANVERKRRLNANTRANSNGDRAEDEEMEDRWDSEDSDVDDVDDVSLEDGADEGE</sequence>
<evidence type="ECO:0000313" key="3">
    <source>
        <dbReference type="EMBL" id="KAF7504554.1"/>
    </source>
</evidence>
<dbReference type="GO" id="GO:0006364">
    <property type="term" value="P:rRNA processing"/>
    <property type="evidence" value="ECO:0007669"/>
    <property type="project" value="InterPro"/>
</dbReference>
<evidence type="ECO:0000313" key="4">
    <source>
        <dbReference type="Proteomes" id="UP000606974"/>
    </source>
</evidence>
<keyword evidence="4" id="KW-1185">Reference proteome</keyword>
<feature type="compositionally biased region" description="Basic residues" evidence="1">
    <location>
        <begin position="1"/>
        <end position="12"/>
    </location>
</feature>
<evidence type="ECO:0000259" key="2">
    <source>
        <dbReference type="PROSITE" id="PS50833"/>
    </source>
</evidence>
<organism evidence="3 4">
    <name type="scientific">Endocarpon pusillum</name>
    <dbReference type="NCBI Taxonomy" id="364733"/>
    <lineage>
        <taxon>Eukaryota</taxon>
        <taxon>Fungi</taxon>
        <taxon>Dikarya</taxon>
        <taxon>Ascomycota</taxon>
        <taxon>Pezizomycotina</taxon>
        <taxon>Eurotiomycetes</taxon>
        <taxon>Chaetothyriomycetidae</taxon>
        <taxon>Verrucariales</taxon>
        <taxon>Verrucariaceae</taxon>
        <taxon>Endocarpon</taxon>
    </lineage>
</organism>
<dbReference type="SMART" id="SM00879">
    <property type="entry name" value="Brix"/>
    <property type="match status" value="1"/>
</dbReference>
<dbReference type="AlphaFoldDB" id="A0A8H7AAQ8"/>
<gene>
    <name evidence="3" type="ORF">GJ744_002110</name>
</gene>
<dbReference type="PANTHER" id="PTHR12661:SF5">
    <property type="entry name" value="SUPPRESSOR OF SWI4 1 HOMOLOG"/>
    <property type="match status" value="1"/>
</dbReference>
<feature type="compositionally biased region" description="Basic and acidic residues" evidence="1">
    <location>
        <begin position="358"/>
        <end position="385"/>
    </location>
</feature>
<name>A0A8H7AAQ8_9EURO</name>
<dbReference type="Proteomes" id="UP000606974">
    <property type="component" value="Unassembled WGS sequence"/>
</dbReference>
<accession>A0A8H7AAQ8</accession>
<feature type="compositionally biased region" description="Polar residues" evidence="1">
    <location>
        <begin position="391"/>
        <end position="400"/>
    </location>
</feature>
<feature type="domain" description="Brix" evidence="2">
    <location>
        <begin position="33"/>
        <end position="343"/>
    </location>
</feature>
<feature type="region of interest" description="Disordered" evidence="1">
    <location>
        <begin position="295"/>
        <end position="316"/>
    </location>
</feature>
<feature type="compositionally biased region" description="Acidic residues" evidence="1">
    <location>
        <begin position="403"/>
        <end position="435"/>
    </location>
</feature>